<dbReference type="KEGG" id="fek:C1H87_02175"/>
<reference evidence="1 2" key="1">
    <citation type="submission" date="2018-01" db="EMBL/GenBank/DDBJ databases">
        <title>Complete genome sequence of Flavivirga eckloniae ECD14 isolated from seaweed Ecklonia cava.</title>
        <authorList>
            <person name="Lee J.H."/>
            <person name="Baik K.S."/>
            <person name="Seong C.N."/>
        </authorList>
    </citation>
    <scope>NUCLEOTIDE SEQUENCE [LARGE SCALE GENOMIC DNA]</scope>
    <source>
        <strain evidence="1 2">ECD14</strain>
    </source>
</reference>
<evidence type="ECO:0000313" key="1">
    <source>
        <dbReference type="EMBL" id="AUP77586.1"/>
    </source>
</evidence>
<dbReference type="RefSeq" id="WP_102754246.1">
    <property type="nucleotide sequence ID" value="NZ_CP025791.1"/>
</dbReference>
<proteinExistence type="predicted"/>
<sequence>MKKTILILSLTFGVYITSYSQNFLGHNVIQLNEFSISKRYNISQKKSIKVGSIEKECHFLNELRGTNGEKLVNTENSSCCAFKLKPAVLNKGLLDIYNIRHEVRQPISYHFNKCDFEDINTKTGITSAAYKSESIKKIVDCDTENIFSVDDFLLKMAVGKLKNPDINPEYKGGIEELKKYFSVNALTDEIARNYIFRTSIGFKVNCKGEAGDFQIVTKGKGDLRELANQILEIVSNMPLGWIPAESDGQKVDCYQILSFTATYGSLENVSYRQSKKGEAVVQIKNLLKED</sequence>
<accession>A0A2K9PKN6</accession>
<gene>
    <name evidence="1" type="ORF">C1H87_02175</name>
</gene>
<evidence type="ECO:0000313" key="2">
    <source>
        <dbReference type="Proteomes" id="UP000235826"/>
    </source>
</evidence>
<dbReference type="EMBL" id="CP025791">
    <property type="protein sequence ID" value="AUP77586.1"/>
    <property type="molecule type" value="Genomic_DNA"/>
</dbReference>
<keyword evidence="2" id="KW-1185">Reference proteome</keyword>
<organism evidence="1 2">
    <name type="scientific">Flavivirga eckloniae</name>
    <dbReference type="NCBI Taxonomy" id="1803846"/>
    <lineage>
        <taxon>Bacteria</taxon>
        <taxon>Pseudomonadati</taxon>
        <taxon>Bacteroidota</taxon>
        <taxon>Flavobacteriia</taxon>
        <taxon>Flavobacteriales</taxon>
        <taxon>Flavobacteriaceae</taxon>
        <taxon>Flavivirga</taxon>
    </lineage>
</organism>
<dbReference type="AlphaFoldDB" id="A0A2K9PKN6"/>
<protein>
    <recommendedName>
        <fullName evidence="3">TonB C-terminal domain-containing protein</fullName>
    </recommendedName>
</protein>
<dbReference type="OrthoDB" id="883593at2"/>
<dbReference type="Proteomes" id="UP000235826">
    <property type="component" value="Chromosome"/>
</dbReference>
<name>A0A2K9PKN6_9FLAO</name>
<evidence type="ECO:0008006" key="3">
    <source>
        <dbReference type="Google" id="ProtNLM"/>
    </source>
</evidence>